<evidence type="ECO:0000256" key="12">
    <source>
        <dbReference type="HAMAP-Rule" id="MF_00983"/>
    </source>
</evidence>
<keyword evidence="7 12" id="KW-0862">Zinc</keyword>
<evidence type="ECO:0000256" key="11">
    <source>
        <dbReference type="ARBA" id="ARBA00048988"/>
    </source>
</evidence>
<dbReference type="AlphaFoldDB" id="A0A4Z0M184"/>
<dbReference type="Pfam" id="PF18074">
    <property type="entry name" value="PriA_C"/>
    <property type="match status" value="1"/>
</dbReference>
<dbReference type="InterPro" id="IPR005259">
    <property type="entry name" value="PriA"/>
</dbReference>
<evidence type="ECO:0000313" key="15">
    <source>
        <dbReference type="Proteomes" id="UP000298050"/>
    </source>
</evidence>
<comment type="subunit">
    <text evidence="12">Component of the replication restart primosome.</text>
</comment>
<keyword evidence="9 12" id="KW-0238">DNA-binding</keyword>
<feature type="binding site" evidence="12">
    <location>
        <position position="477"/>
    </location>
    <ligand>
        <name>Zn(2+)</name>
        <dbReference type="ChEBI" id="CHEBI:29105"/>
        <label>1</label>
    </ligand>
</feature>
<comment type="caution">
    <text evidence="14">The sequence shown here is derived from an EMBL/GenBank/DDBJ whole genome shotgun (WGS) entry which is preliminary data.</text>
</comment>
<dbReference type="InterPro" id="IPR040498">
    <property type="entry name" value="PriA_CRR"/>
</dbReference>
<name>A0A4Z0M184_9GAMM</name>
<dbReference type="InterPro" id="IPR011545">
    <property type="entry name" value="DEAD/DEAH_box_helicase_dom"/>
</dbReference>
<comment type="catalytic activity">
    <reaction evidence="12">
        <text>Couples ATP hydrolysis with the unwinding of duplex DNA by translocating in the 3'-5' direction.</text>
        <dbReference type="EC" id="5.6.2.4"/>
    </reaction>
</comment>
<dbReference type="CDD" id="cd18804">
    <property type="entry name" value="SF2_C_priA"/>
    <property type="match status" value="1"/>
</dbReference>
<sequence>MSVLRVAVPTPLHSLFDYLPPEGVDAAALRPGCRLRVPFGAREVTACLVEVVADSDLADGQLKRAGAAIDLQPLLPDTLLELCRWAADYYQHPPGEVYQAAFPVALRQGRGHAPLALPGWRLSTRGRGLPAGALARSPKQSKALACLQGADTVAADVFAEQGISRSILRALEDKGLAERCDIPLVSSGFSAASHPPLTAEQQAVVADLREAPREFACHLVEGVTGSGKTEIYLQLIEDCVAAGRQALVLIPEIGLTPQTLSRFQRRFDAEFAVLHSGLGEAQRARAWEAARSGLAQIVIGTRSAVFTPLARPGLIVVDEEHDASYKQQDGFRYHARDVAVKRAQIENCPILLGSATPCLETLNNALAGRYRHHRLTRRAGGGQPPRIEAIDVRHATLEAGLSNTLLQAVEETLGRNEQVLLFLNRRGFAPTVQCHDCGWTATCSACDARLTLHRRARRLRCHHCGAARPLPRECPDCRSQQLLTRGLGTEQSEEVLRQRFPAWPVFRVDSDSMQGRQAMQALVDQVNRGDPCILLGTQMLTKGHHFPGLTLVGIVDMDAMLFSTDFRGEEHAAQLLTQVAGRAGREATPGRVLLQTHHPQHPALQAMLAQPYHEQARAMLARREATGLPPYGYLLLARSDCRDADAGEEFLRQLRSAAQGRLGGTQVIGPLPAPMQRRAGLFRSQLLLHCTSRAAARRAAHTLVEVAASIPARGGLKWSLDVDPQDLY</sequence>
<comment type="catalytic activity">
    <reaction evidence="11 12">
        <text>ATP + H2O = ADP + phosphate + H(+)</text>
        <dbReference type="Rhea" id="RHEA:13065"/>
        <dbReference type="ChEBI" id="CHEBI:15377"/>
        <dbReference type="ChEBI" id="CHEBI:15378"/>
        <dbReference type="ChEBI" id="CHEBI:30616"/>
        <dbReference type="ChEBI" id="CHEBI:43474"/>
        <dbReference type="ChEBI" id="CHEBI:456216"/>
        <dbReference type="EC" id="5.6.2.4"/>
    </reaction>
</comment>
<dbReference type="Pfam" id="PF17764">
    <property type="entry name" value="PriA_3primeBD"/>
    <property type="match status" value="1"/>
</dbReference>
<dbReference type="PANTHER" id="PTHR30580:SF0">
    <property type="entry name" value="PRIMOSOMAL PROTEIN N"/>
    <property type="match status" value="1"/>
</dbReference>
<keyword evidence="2 12" id="KW-0235">DNA replication</keyword>
<evidence type="ECO:0000256" key="5">
    <source>
        <dbReference type="ARBA" id="ARBA00022801"/>
    </source>
</evidence>
<evidence type="ECO:0000256" key="4">
    <source>
        <dbReference type="ARBA" id="ARBA00022741"/>
    </source>
</evidence>
<evidence type="ECO:0000256" key="7">
    <source>
        <dbReference type="ARBA" id="ARBA00022833"/>
    </source>
</evidence>
<dbReference type="InterPro" id="IPR001650">
    <property type="entry name" value="Helicase_C-like"/>
</dbReference>
<dbReference type="PROSITE" id="PS51192">
    <property type="entry name" value="HELICASE_ATP_BIND_1"/>
    <property type="match status" value="1"/>
</dbReference>
<keyword evidence="10 12" id="KW-0413">Isomerase</keyword>
<dbReference type="GO" id="GO:0005524">
    <property type="term" value="F:ATP binding"/>
    <property type="evidence" value="ECO:0007669"/>
    <property type="project" value="UniProtKB-UniRule"/>
</dbReference>
<dbReference type="Pfam" id="PF18319">
    <property type="entry name" value="Zn_ribbon_PriA"/>
    <property type="match status" value="1"/>
</dbReference>
<accession>A0A4Z0M184</accession>
<dbReference type="Pfam" id="PF00271">
    <property type="entry name" value="Helicase_C"/>
    <property type="match status" value="1"/>
</dbReference>
<dbReference type="PANTHER" id="PTHR30580">
    <property type="entry name" value="PRIMOSOMAL PROTEIN N"/>
    <property type="match status" value="1"/>
</dbReference>
<comment type="similarity">
    <text evidence="12">Belongs to the helicase family. PriA subfamily.</text>
</comment>
<reference evidence="14 15" key="1">
    <citation type="submission" date="2019-04" db="EMBL/GenBank/DDBJ databases">
        <title>Taxonomy of novel Haliea sp. from mangrove soil of West Coast of India.</title>
        <authorList>
            <person name="Verma A."/>
            <person name="Kumar P."/>
            <person name="Krishnamurthi S."/>
        </authorList>
    </citation>
    <scope>NUCLEOTIDE SEQUENCE [LARGE SCALE GENOMIC DNA]</scope>
    <source>
        <strain evidence="14 15">SAOS-164</strain>
    </source>
</reference>
<gene>
    <name evidence="12" type="primary">priA</name>
    <name evidence="14" type="ORF">E4634_12290</name>
</gene>
<dbReference type="GO" id="GO:0006310">
    <property type="term" value="P:DNA recombination"/>
    <property type="evidence" value="ECO:0007669"/>
    <property type="project" value="InterPro"/>
</dbReference>
<dbReference type="InterPro" id="IPR027417">
    <property type="entry name" value="P-loop_NTPase"/>
</dbReference>
<feature type="domain" description="Helicase ATP-binding" evidence="13">
    <location>
        <begin position="209"/>
        <end position="375"/>
    </location>
</feature>
<dbReference type="Gene3D" id="3.40.50.300">
    <property type="entry name" value="P-loop containing nucleotide triphosphate hydrolases"/>
    <property type="match status" value="2"/>
</dbReference>
<dbReference type="SMART" id="SM00490">
    <property type="entry name" value="HELICc"/>
    <property type="match status" value="1"/>
</dbReference>
<dbReference type="GO" id="GO:0006302">
    <property type="term" value="P:double-strand break repair"/>
    <property type="evidence" value="ECO:0007669"/>
    <property type="project" value="InterPro"/>
</dbReference>
<dbReference type="RefSeq" id="WP_135444291.1">
    <property type="nucleotide sequence ID" value="NZ_SRLE01000008.1"/>
</dbReference>
<dbReference type="HAMAP" id="MF_00983">
    <property type="entry name" value="PriA"/>
    <property type="match status" value="1"/>
</dbReference>
<dbReference type="InterPro" id="IPR041236">
    <property type="entry name" value="PriA_C"/>
</dbReference>
<dbReference type="NCBIfam" id="NF004067">
    <property type="entry name" value="PRK05580.1-4"/>
    <property type="match status" value="1"/>
</dbReference>
<feature type="binding site" evidence="12">
    <location>
        <position position="434"/>
    </location>
    <ligand>
        <name>Zn(2+)</name>
        <dbReference type="ChEBI" id="CHEBI:29105"/>
        <label>1</label>
    </ligand>
</feature>
<dbReference type="FunFam" id="3.40.50.300:FF:000489">
    <property type="entry name" value="Primosome assembly protein PriA"/>
    <property type="match status" value="1"/>
</dbReference>
<dbReference type="Pfam" id="PF21213">
    <property type="entry name" value="WHD_PriA"/>
    <property type="match status" value="1"/>
</dbReference>
<dbReference type="EC" id="5.6.2.4" evidence="12"/>
<evidence type="ECO:0000259" key="13">
    <source>
        <dbReference type="PROSITE" id="PS51192"/>
    </source>
</evidence>
<keyword evidence="1 12" id="KW-0639">Primosome</keyword>
<dbReference type="GO" id="GO:0006269">
    <property type="term" value="P:DNA replication, synthesis of primer"/>
    <property type="evidence" value="ECO:0007669"/>
    <property type="project" value="UniProtKB-KW"/>
</dbReference>
<dbReference type="GO" id="GO:0008270">
    <property type="term" value="F:zinc ion binding"/>
    <property type="evidence" value="ECO:0007669"/>
    <property type="project" value="UniProtKB-UniRule"/>
</dbReference>
<dbReference type="GO" id="GO:0006270">
    <property type="term" value="P:DNA replication initiation"/>
    <property type="evidence" value="ECO:0007669"/>
    <property type="project" value="TreeGrafter"/>
</dbReference>
<feature type="binding site" evidence="12">
    <location>
        <position position="443"/>
    </location>
    <ligand>
        <name>Zn(2+)</name>
        <dbReference type="ChEBI" id="CHEBI:29105"/>
        <label>2</label>
    </ligand>
</feature>
<dbReference type="FunFam" id="3.40.1440.60:FF:000001">
    <property type="entry name" value="Primosomal protein N"/>
    <property type="match status" value="1"/>
</dbReference>
<feature type="binding site" evidence="12">
    <location>
        <position position="461"/>
    </location>
    <ligand>
        <name>Zn(2+)</name>
        <dbReference type="ChEBI" id="CHEBI:29105"/>
        <label>2</label>
    </ligand>
</feature>
<evidence type="ECO:0000256" key="3">
    <source>
        <dbReference type="ARBA" id="ARBA00022723"/>
    </source>
</evidence>
<keyword evidence="5 12" id="KW-0378">Hydrolase</keyword>
<dbReference type="GO" id="GO:0016887">
    <property type="term" value="F:ATP hydrolysis activity"/>
    <property type="evidence" value="ECO:0007669"/>
    <property type="project" value="RHEA"/>
</dbReference>
<protein>
    <recommendedName>
        <fullName evidence="12">Replication restart protein PriA</fullName>
    </recommendedName>
    <alternativeName>
        <fullName evidence="12">ATP-dependent DNA helicase PriA</fullName>
        <ecNumber evidence="12">5.6.2.4</ecNumber>
    </alternativeName>
    <alternativeName>
        <fullName evidence="12">DNA 3'-5' helicase PriA</fullName>
    </alternativeName>
</protein>
<evidence type="ECO:0000256" key="1">
    <source>
        <dbReference type="ARBA" id="ARBA00022515"/>
    </source>
</evidence>
<evidence type="ECO:0000256" key="2">
    <source>
        <dbReference type="ARBA" id="ARBA00022705"/>
    </source>
</evidence>
<dbReference type="GO" id="GO:0003677">
    <property type="term" value="F:DNA binding"/>
    <property type="evidence" value="ECO:0007669"/>
    <property type="project" value="UniProtKB-UniRule"/>
</dbReference>
<dbReference type="InterPro" id="IPR048949">
    <property type="entry name" value="WHD_PriA"/>
</dbReference>
<feature type="binding site" evidence="12">
    <location>
        <position position="437"/>
    </location>
    <ligand>
        <name>Zn(2+)</name>
        <dbReference type="ChEBI" id="CHEBI:29105"/>
        <label>1</label>
    </ligand>
</feature>
<dbReference type="GO" id="GO:0043138">
    <property type="term" value="F:3'-5' DNA helicase activity"/>
    <property type="evidence" value="ECO:0007669"/>
    <property type="project" value="UniProtKB-EC"/>
</dbReference>
<dbReference type="Gene3D" id="3.40.1440.60">
    <property type="entry name" value="PriA, 3(prime) DNA-binding domain"/>
    <property type="match status" value="1"/>
</dbReference>
<dbReference type="OrthoDB" id="9759544at2"/>
<dbReference type="Pfam" id="PF00270">
    <property type="entry name" value="DEAD"/>
    <property type="match status" value="1"/>
</dbReference>
<evidence type="ECO:0000313" key="14">
    <source>
        <dbReference type="EMBL" id="TGD73055.1"/>
    </source>
</evidence>
<dbReference type="InterPro" id="IPR041222">
    <property type="entry name" value="PriA_3primeBD"/>
</dbReference>
<dbReference type="Proteomes" id="UP000298050">
    <property type="component" value="Unassembled WGS sequence"/>
</dbReference>
<keyword evidence="8 12" id="KW-0067">ATP-binding</keyword>
<dbReference type="InterPro" id="IPR042115">
    <property type="entry name" value="PriA_3primeBD_sf"/>
</dbReference>
<dbReference type="SMART" id="SM00487">
    <property type="entry name" value="DEXDc"/>
    <property type="match status" value="1"/>
</dbReference>
<organism evidence="14 15">
    <name type="scientific">Mangrovimicrobium sediminis</name>
    <dbReference type="NCBI Taxonomy" id="2562682"/>
    <lineage>
        <taxon>Bacteria</taxon>
        <taxon>Pseudomonadati</taxon>
        <taxon>Pseudomonadota</taxon>
        <taxon>Gammaproteobacteria</taxon>
        <taxon>Cellvibrionales</taxon>
        <taxon>Halieaceae</taxon>
        <taxon>Mangrovimicrobium</taxon>
    </lineage>
</organism>
<evidence type="ECO:0000256" key="9">
    <source>
        <dbReference type="ARBA" id="ARBA00023125"/>
    </source>
</evidence>
<evidence type="ECO:0000256" key="8">
    <source>
        <dbReference type="ARBA" id="ARBA00022840"/>
    </source>
</evidence>
<comment type="function">
    <text evidence="12">Initiates the restart of stalled replication forks, which reloads the replicative helicase on sites other than the origin of replication. Recognizes and binds to abandoned replication forks and remodels them to uncover a helicase loading site. Promotes assembly of the primosome at these replication forks.</text>
</comment>
<keyword evidence="6 12" id="KW-0347">Helicase</keyword>
<dbReference type="SUPFAM" id="SSF52540">
    <property type="entry name" value="P-loop containing nucleoside triphosphate hydrolases"/>
    <property type="match status" value="2"/>
</dbReference>
<dbReference type="InterPro" id="IPR014001">
    <property type="entry name" value="Helicase_ATP-bd"/>
</dbReference>
<evidence type="ECO:0000256" key="6">
    <source>
        <dbReference type="ARBA" id="ARBA00022806"/>
    </source>
</evidence>
<dbReference type="NCBIfam" id="TIGR00595">
    <property type="entry name" value="priA"/>
    <property type="match status" value="1"/>
</dbReference>
<dbReference type="EMBL" id="SRLE01000008">
    <property type="protein sequence ID" value="TGD73055.1"/>
    <property type="molecule type" value="Genomic_DNA"/>
</dbReference>
<feature type="binding site" evidence="12">
    <location>
        <position position="464"/>
    </location>
    <ligand>
        <name>Zn(2+)</name>
        <dbReference type="ChEBI" id="CHEBI:29105"/>
        <label>2</label>
    </ligand>
</feature>
<feature type="binding site" evidence="12">
    <location>
        <position position="474"/>
    </location>
    <ligand>
        <name>Zn(2+)</name>
        <dbReference type="ChEBI" id="CHEBI:29105"/>
        <label>1</label>
    </ligand>
</feature>
<evidence type="ECO:0000256" key="10">
    <source>
        <dbReference type="ARBA" id="ARBA00023235"/>
    </source>
</evidence>
<keyword evidence="15" id="KW-1185">Reference proteome</keyword>
<keyword evidence="3 12" id="KW-0479">Metal-binding</keyword>
<proteinExistence type="inferred from homology"/>
<dbReference type="CDD" id="cd17929">
    <property type="entry name" value="DEXHc_priA"/>
    <property type="match status" value="1"/>
</dbReference>
<comment type="cofactor">
    <cofactor evidence="12">
        <name>Zn(2+)</name>
        <dbReference type="ChEBI" id="CHEBI:29105"/>
    </cofactor>
    <text evidence="12">Binds 2 zinc ions per subunit.</text>
</comment>
<dbReference type="GO" id="GO:1990077">
    <property type="term" value="C:primosome complex"/>
    <property type="evidence" value="ECO:0007669"/>
    <property type="project" value="UniProtKB-UniRule"/>
</dbReference>
<feature type="binding site" evidence="12">
    <location>
        <position position="446"/>
    </location>
    <ligand>
        <name>Zn(2+)</name>
        <dbReference type="ChEBI" id="CHEBI:29105"/>
        <label>2</label>
    </ligand>
</feature>
<keyword evidence="4 12" id="KW-0547">Nucleotide-binding</keyword>